<organism evidence="2 3">
    <name type="scientific">Neoroseomonas terrae</name>
    <dbReference type="NCBI Taxonomy" id="424799"/>
    <lineage>
        <taxon>Bacteria</taxon>
        <taxon>Pseudomonadati</taxon>
        <taxon>Pseudomonadota</taxon>
        <taxon>Alphaproteobacteria</taxon>
        <taxon>Acetobacterales</taxon>
        <taxon>Acetobacteraceae</taxon>
        <taxon>Neoroseomonas</taxon>
    </lineage>
</organism>
<keyword evidence="3" id="KW-1185">Reference proteome</keyword>
<dbReference type="Proteomes" id="UP000698752">
    <property type="component" value="Unassembled WGS sequence"/>
</dbReference>
<evidence type="ECO:0000313" key="3">
    <source>
        <dbReference type="Proteomes" id="UP000698752"/>
    </source>
</evidence>
<evidence type="ECO:0000313" key="2">
    <source>
        <dbReference type="EMBL" id="MBR0653377.1"/>
    </source>
</evidence>
<evidence type="ECO:0000259" key="1">
    <source>
        <dbReference type="Pfam" id="PF14216"/>
    </source>
</evidence>
<comment type="caution">
    <text evidence="2">The sequence shown here is derived from an EMBL/GenBank/DDBJ whole genome shotgun (WGS) entry which is preliminary data.</text>
</comment>
<reference evidence="3" key="1">
    <citation type="journal article" date="2021" name="Syst. Appl. Microbiol.">
        <title>Roseomonas hellenica sp. nov., isolated from roots of wild-growing Alkanna tinctoria.</title>
        <authorList>
            <person name="Rat A."/>
            <person name="Naranjo H.D."/>
            <person name="Lebbe L."/>
            <person name="Cnockaert M."/>
            <person name="Krigas N."/>
            <person name="Grigoriadou K."/>
            <person name="Maloupa E."/>
            <person name="Willems A."/>
        </authorList>
    </citation>
    <scope>NUCLEOTIDE SEQUENCE [LARGE SCALE GENOMIC DNA]</scope>
    <source>
        <strain evidence="3">LMG 31159</strain>
    </source>
</reference>
<accession>A0ABS5EQW6</accession>
<gene>
    <name evidence="2" type="ORF">GXW78_27250</name>
</gene>
<dbReference type="Pfam" id="PF14216">
    <property type="entry name" value="DUF4326"/>
    <property type="match status" value="1"/>
</dbReference>
<dbReference type="InterPro" id="IPR025475">
    <property type="entry name" value="DUF4326"/>
</dbReference>
<dbReference type="EMBL" id="JAAEDI010000049">
    <property type="protein sequence ID" value="MBR0653377.1"/>
    <property type="molecule type" value="Genomic_DNA"/>
</dbReference>
<protein>
    <submittedName>
        <fullName evidence="2">DUF4326 domain-containing protein</fullName>
    </submittedName>
</protein>
<name>A0ABS5EQW6_9PROT</name>
<feature type="domain" description="DUF4326" evidence="1">
    <location>
        <begin position="11"/>
        <end position="111"/>
    </location>
</feature>
<sequence length="116" mass="12869">MPDPTRIQRRRERGWRMPAGAVYVGRLSAWGNPWRAEVVDGVGWCCTDTRTGTIDPASTAAEAHSVAVEHYRAWLARHPDLTAEAARAQLRGKPLCCWCPEHLPCHADLLLTIANA</sequence>
<proteinExistence type="predicted"/>